<dbReference type="FunFam" id="3.30.1380.20:FF:000005">
    <property type="entry name" value="Trafficking protein particle complex subunit 5"/>
    <property type="match status" value="1"/>
</dbReference>
<evidence type="ECO:0000256" key="4">
    <source>
        <dbReference type="ARBA" id="ARBA00006218"/>
    </source>
</evidence>
<name>G3MQN0_AMBMU</name>
<dbReference type="GO" id="GO:1990072">
    <property type="term" value="C:TRAPPIII protein complex"/>
    <property type="evidence" value="ECO:0007669"/>
    <property type="project" value="TreeGrafter"/>
</dbReference>
<comment type="similarity">
    <text evidence="4 10">Belongs to the TRAPP small subunits family. BET3 subfamily.</text>
</comment>
<evidence type="ECO:0000256" key="3">
    <source>
        <dbReference type="ARBA" id="ARBA00004240"/>
    </source>
</evidence>
<dbReference type="GO" id="GO:0006888">
    <property type="term" value="P:endoplasmic reticulum to Golgi vesicle-mediated transport"/>
    <property type="evidence" value="ECO:0007669"/>
    <property type="project" value="TreeGrafter"/>
</dbReference>
<reference evidence="11" key="1">
    <citation type="journal article" date="2011" name="PLoS ONE">
        <title>A deep insight into the sialotranscriptome of the gulf coast tick, Amblyomma maculatum.</title>
        <authorList>
            <person name="Karim S."/>
            <person name="Singh P."/>
            <person name="Ribeiro J.M."/>
        </authorList>
    </citation>
    <scope>NUCLEOTIDE SEQUENCE</scope>
    <source>
        <tissue evidence="11">Salivary gland</tissue>
    </source>
</reference>
<proteinExistence type="evidence at transcript level"/>
<dbReference type="InterPro" id="IPR016696">
    <property type="entry name" value="TRAPP-I_su5"/>
</dbReference>
<evidence type="ECO:0000256" key="5">
    <source>
        <dbReference type="ARBA" id="ARBA00022448"/>
    </source>
</evidence>
<dbReference type="SUPFAM" id="SSF111126">
    <property type="entry name" value="Ligand-binding domain in the NO signalling and Golgi transport"/>
    <property type="match status" value="1"/>
</dbReference>
<keyword evidence="6 10" id="KW-0256">Endoplasmic reticulum</keyword>
<keyword evidence="8 10" id="KW-0333">Golgi apparatus</keyword>
<dbReference type="GO" id="GO:0005783">
    <property type="term" value="C:endoplasmic reticulum"/>
    <property type="evidence" value="ECO:0007669"/>
    <property type="project" value="UniProtKB-SubCell"/>
</dbReference>
<dbReference type="GO" id="GO:1990071">
    <property type="term" value="C:TRAPPII protein complex"/>
    <property type="evidence" value="ECO:0007669"/>
    <property type="project" value="TreeGrafter"/>
</dbReference>
<dbReference type="GO" id="GO:1990070">
    <property type="term" value="C:TRAPPI protein complex"/>
    <property type="evidence" value="ECO:0007669"/>
    <property type="project" value="TreeGrafter"/>
</dbReference>
<keyword evidence="5 10" id="KW-0813">Transport</keyword>
<sequence length="200" mass="23118">MSNMRNRVSILDKPLSKSRSEVHISVFGLLFSEIVQYCQNRVYTIPELQTKLSELGFHVGQRVLDLLFVREKNYKRETKLLNILLFVKSTVWKTLFGKEADKLEQANDDDKTYYLIEKDPLVTKFISVPKDRGSLNCASFVAGIIEAILIGCNFPAKVTAHWYKGTTFMMKFEESVIARDKSRKWSHCCQRWSSRVHASS</sequence>
<evidence type="ECO:0000256" key="8">
    <source>
        <dbReference type="ARBA" id="ARBA00023034"/>
    </source>
</evidence>
<keyword evidence="7 10" id="KW-0931">ER-Golgi transport</keyword>
<protein>
    <recommendedName>
        <fullName evidence="9 10">Trafficking protein particle complex subunit 5</fullName>
    </recommendedName>
</protein>
<comment type="function">
    <text evidence="1 10">May play a role in vesicular transport from endoplasmic reticulum to Golgi.</text>
</comment>
<evidence type="ECO:0000313" key="11">
    <source>
        <dbReference type="EMBL" id="AEO35798.1"/>
    </source>
</evidence>
<dbReference type="CDD" id="cd14943">
    <property type="entry name" value="TRAPPC5_Trs31"/>
    <property type="match status" value="1"/>
</dbReference>
<dbReference type="Pfam" id="PF04051">
    <property type="entry name" value="TRAPP"/>
    <property type="match status" value="1"/>
</dbReference>
<evidence type="ECO:0000256" key="7">
    <source>
        <dbReference type="ARBA" id="ARBA00022892"/>
    </source>
</evidence>
<dbReference type="PIRSF" id="PIRSF017479">
    <property type="entry name" value="TRAPP_I_complex_Trs31"/>
    <property type="match status" value="1"/>
</dbReference>
<comment type="subcellular location">
    <subcellularLocation>
        <location evidence="3">Endoplasmic reticulum</location>
    </subcellularLocation>
    <subcellularLocation>
        <location evidence="2 10">Golgi apparatus</location>
        <location evidence="2 10">cis-Golgi network</location>
    </subcellularLocation>
</comment>
<comment type="subunit">
    <text evidence="10">Part of the multisubunit TRAPP (transport protein particle) complex.</text>
</comment>
<dbReference type="InterPro" id="IPR024096">
    <property type="entry name" value="NO_sig/Golgi_transp_ligand-bd"/>
</dbReference>
<evidence type="ECO:0000256" key="1">
    <source>
        <dbReference type="ARBA" id="ARBA00002910"/>
    </source>
</evidence>
<dbReference type="InterPro" id="IPR007194">
    <property type="entry name" value="TRAPP_component"/>
</dbReference>
<organism evidence="11">
    <name type="scientific">Amblyomma maculatum</name>
    <name type="common">Gulf Coast tick</name>
    <dbReference type="NCBI Taxonomy" id="34609"/>
    <lineage>
        <taxon>Eukaryota</taxon>
        <taxon>Metazoa</taxon>
        <taxon>Ecdysozoa</taxon>
        <taxon>Arthropoda</taxon>
        <taxon>Chelicerata</taxon>
        <taxon>Arachnida</taxon>
        <taxon>Acari</taxon>
        <taxon>Parasitiformes</taxon>
        <taxon>Ixodida</taxon>
        <taxon>Ixodoidea</taxon>
        <taxon>Ixodidae</taxon>
        <taxon>Amblyomminae</taxon>
        <taxon>Amblyomma</taxon>
    </lineage>
</organism>
<accession>G3MQN0</accession>
<dbReference type="EMBL" id="JO844181">
    <property type="protein sequence ID" value="AEO35798.1"/>
    <property type="molecule type" value="mRNA"/>
</dbReference>
<dbReference type="PANTHER" id="PTHR20902:SF0">
    <property type="entry name" value="TRAFFICKING PROTEIN PARTICLE COMPLEX SUBUNIT 5"/>
    <property type="match status" value="1"/>
</dbReference>
<evidence type="ECO:0000256" key="9">
    <source>
        <dbReference type="ARBA" id="ARBA00068379"/>
    </source>
</evidence>
<evidence type="ECO:0000256" key="10">
    <source>
        <dbReference type="PIRNR" id="PIRNR017479"/>
    </source>
</evidence>
<evidence type="ECO:0000256" key="6">
    <source>
        <dbReference type="ARBA" id="ARBA00022824"/>
    </source>
</evidence>
<dbReference type="AlphaFoldDB" id="G3MQN0"/>
<evidence type="ECO:0000256" key="2">
    <source>
        <dbReference type="ARBA" id="ARBA00004222"/>
    </source>
</evidence>
<dbReference type="PANTHER" id="PTHR20902">
    <property type="entry name" value="41-2 PROTEIN ANTIGEN-RELATED"/>
    <property type="match status" value="1"/>
</dbReference>
<dbReference type="Gene3D" id="3.30.1380.20">
    <property type="entry name" value="Trafficking protein particle complex subunit 3"/>
    <property type="match status" value="1"/>
</dbReference>